<keyword evidence="7" id="KW-1185">Reference proteome</keyword>
<evidence type="ECO:0000256" key="4">
    <source>
        <dbReference type="ARBA" id="ARBA00023136"/>
    </source>
</evidence>
<evidence type="ECO:0008006" key="8">
    <source>
        <dbReference type="Google" id="ProtNLM"/>
    </source>
</evidence>
<protein>
    <recommendedName>
        <fullName evidence="8">Etoposide-induced protein 2.4</fullName>
    </recommendedName>
</protein>
<evidence type="ECO:0000256" key="2">
    <source>
        <dbReference type="ARBA" id="ARBA00022692"/>
    </source>
</evidence>
<evidence type="ECO:0000256" key="3">
    <source>
        <dbReference type="ARBA" id="ARBA00022989"/>
    </source>
</evidence>
<dbReference type="GO" id="GO:0005783">
    <property type="term" value="C:endoplasmic reticulum"/>
    <property type="evidence" value="ECO:0007669"/>
    <property type="project" value="TreeGrafter"/>
</dbReference>
<dbReference type="Pfam" id="PF07264">
    <property type="entry name" value="EI24"/>
    <property type="match status" value="1"/>
</dbReference>
<organism evidence="6 7">
    <name type="scientific">Circinella minor</name>
    <dbReference type="NCBI Taxonomy" id="1195481"/>
    <lineage>
        <taxon>Eukaryota</taxon>
        <taxon>Fungi</taxon>
        <taxon>Fungi incertae sedis</taxon>
        <taxon>Mucoromycota</taxon>
        <taxon>Mucoromycotina</taxon>
        <taxon>Mucoromycetes</taxon>
        <taxon>Mucorales</taxon>
        <taxon>Lichtheimiaceae</taxon>
        <taxon>Circinella</taxon>
    </lineage>
</organism>
<evidence type="ECO:0000256" key="1">
    <source>
        <dbReference type="ARBA" id="ARBA00004141"/>
    </source>
</evidence>
<feature type="transmembrane region" description="Helical" evidence="5">
    <location>
        <begin position="97"/>
        <end position="118"/>
    </location>
</feature>
<dbReference type="GO" id="GO:0016236">
    <property type="term" value="P:macroautophagy"/>
    <property type="evidence" value="ECO:0007669"/>
    <property type="project" value="TreeGrafter"/>
</dbReference>
<feature type="transmembrane region" description="Helical" evidence="5">
    <location>
        <begin position="36"/>
        <end position="58"/>
    </location>
</feature>
<name>A0A8H7VNM0_9FUNG</name>
<keyword evidence="4 5" id="KW-0472">Membrane</keyword>
<evidence type="ECO:0000256" key="5">
    <source>
        <dbReference type="SAM" id="Phobius"/>
    </source>
</evidence>
<dbReference type="EMBL" id="JAEPRB010000026">
    <property type="protein sequence ID" value="KAG2225607.1"/>
    <property type="molecule type" value="Genomic_DNA"/>
</dbReference>
<dbReference type="GO" id="GO:0016020">
    <property type="term" value="C:membrane"/>
    <property type="evidence" value="ECO:0007669"/>
    <property type="project" value="UniProtKB-SubCell"/>
</dbReference>
<proteinExistence type="predicted"/>
<gene>
    <name evidence="6" type="ORF">INT45_013718</name>
</gene>
<dbReference type="AlphaFoldDB" id="A0A8H7VNM0"/>
<sequence length="246" mass="28357">MGTISQHGLYFFSGLQQAFHWIKVIYLIYSQHLTGYPMYMICLLVNSNLFSQIALEAFQIHSNEYQRPNTSVSIASTISNALFYMNCALLARLLYFIPFIGSLLSFFITCLFMAYYSFEYKWIHLGWSLEQRLRHVEQNWSFFFGFGLPVALLTFFLSTLHAGGVFALIYPGYIILATMTALKPMNVSIVTNNLKILNEWRLPDRIPFFWPVAKATYFVALLLKKLGVPHILVVMSEKKDQLGKVV</sequence>
<feature type="transmembrane region" description="Helical" evidence="5">
    <location>
        <begin position="163"/>
        <end position="182"/>
    </location>
</feature>
<keyword evidence="3 5" id="KW-1133">Transmembrane helix</keyword>
<dbReference type="PANTHER" id="PTHR21389">
    <property type="entry name" value="P53 INDUCED PROTEIN"/>
    <property type="match status" value="1"/>
</dbReference>
<keyword evidence="2 5" id="KW-0812">Transmembrane</keyword>
<dbReference type="Proteomes" id="UP000646827">
    <property type="component" value="Unassembled WGS sequence"/>
</dbReference>
<evidence type="ECO:0000313" key="7">
    <source>
        <dbReference type="Proteomes" id="UP000646827"/>
    </source>
</evidence>
<accession>A0A8H7VNM0</accession>
<comment type="subcellular location">
    <subcellularLocation>
        <location evidence="1">Membrane</location>
        <topology evidence="1">Multi-pass membrane protein</topology>
    </subcellularLocation>
</comment>
<reference evidence="6 7" key="1">
    <citation type="submission" date="2020-12" db="EMBL/GenBank/DDBJ databases">
        <title>Metabolic potential, ecology and presence of endohyphal bacteria is reflected in genomic diversity of Mucoromycotina.</title>
        <authorList>
            <person name="Muszewska A."/>
            <person name="Okrasinska A."/>
            <person name="Steczkiewicz K."/>
            <person name="Drgas O."/>
            <person name="Orlowska M."/>
            <person name="Perlinska-Lenart U."/>
            <person name="Aleksandrzak-Piekarczyk T."/>
            <person name="Szatraj K."/>
            <person name="Zielenkiewicz U."/>
            <person name="Pilsyk S."/>
            <person name="Malc E."/>
            <person name="Mieczkowski P."/>
            <person name="Kruszewska J.S."/>
            <person name="Biernat P."/>
            <person name="Pawlowska J."/>
        </authorList>
    </citation>
    <scope>NUCLEOTIDE SEQUENCE [LARGE SCALE GENOMIC DNA]</scope>
    <source>
        <strain evidence="6 7">CBS 142.35</strain>
    </source>
</reference>
<dbReference type="OrthoDB" id="266518at2759"/>
<evidence type="ECO:0000313" key="6">
    <source>
        <dbReference type="EMBL" id="KAG2225607.1"/>
    </source>
</evidence>
<dbReference type="InterPro" id="IPR059112">
    <property type="entry name" value="CysZ/EI24"/>
</dbReference>
<comment type="caution">
    <text evidence="6">The sequence shown here is derived from an EMBL/GenBank/DDBJ whole genome shotgun (WGS) entry which is preliminary data.</text>
</comment>
<dbReference type="PANTHER" id="PTHR21389:SF0">
    <property type="entry name" value="ETOPOSIDE-INDUCED PROTEIN 2.4 HOMOLOG"/>
    <property type="match status" value="1"/>
</dbReference>